<evidence type="ECO:0000313" key="1">
    <source>
        <dbReference type="EMBL" id="MEJ7138373.1"/>
    </source>
</evidence>
<accession>A0ACC6P290</accession>
<organism evidence="1 2">
    <name type="scientific">Amphibiibacter pelophylacis</name>
    <dbReference type="NCBI Taxonomy" id="1799477"/>
    <lineage>
        <taxon>Bacteria</taxon>
        <taxon>Pseudomonadati</taxon>
        <taxon>Pseudomonadota</taxon>
        <taxon>Betaproteobacteria</taxon>
        <taxon>Burkholderiales</taxon>
        <taxon>Sphaerotilaceae</taxon>
        <taxon>Amphibiibacter</taxon>
    </lineage>
</organism>
<dbReference type="Proteomes" id="UP001364695">
    <property type="component" value="Unassembled WGS sequence"/>
</dbReference>
<proteinExistence type="predicted"/>
<comment type="caution">
    <text evidence="1">The sequence shown here is derived from an EMBL/GenBank/DDBJ whole genome shotgun (WGS) entry which is preliminary data.</text>
</comment>
<gene>
    <name evidence="1" type="ORF">RV045_08000</name>
</gene>
<sequence length="687" mass="68581">MNHRSPLLHPSALALAASALLAACGGGSAGAPPGSEDTTPPTLTLSDSVPGATATGPVTFTFTFSEPVSGFTAEDVTVAGGTAGAFSMGATNTTATLVVTPAANSTGTLQVNVAAGSFADLAGNASTAAASASQAFDTTVPAEPPPAGLLADFDTAPLPTFEGFEGAGASIEVGPDGGTGSALKIVRNGGQVYAGVVVNVPTIPSNAGTQVVSARVYSPTAGIPMVIKVEAADQSSPGDVQANETVKAGWQTLTWTLSNLDASKVYNRFVVLPQLGTVGSGETFFFDDIAVKAAPVTPPAQQNLLADFDTAPLPTFEGFEGAGASIAAGPDGGTGSALKIVRNGGQVYAGVVVNVPTIPSNAGTQTVSARVYSPKAGIPMVIKVEAADQSSPGDVQANETVKAGWQTLTWTLSNLDASKVYNRLVVLPQLGTVGSGETFFVDDITLAAKQSPEVPAASLQTFSAGFASNVLTSSGGAVATAGGSDLDSFNCNGTPDWCGSGSGGTGADSFVYFYYQTPSPASALYSQIEVFGPGITGLSTSGDTGGVTLGSQTKLNFTFNPNPEWYNSANNALGVVLTLGKRYAIDNGCHLQLHGVLKPSSVDATAYSMNLRNDFRVAADCGAGIAQEDVAAALAASPVVSSVKFVGAGGGAAILGRNGASSGANLTTAAGTVYPTTVALKGAITFD</sequence>
<name>A0ACC6P290_9BURK</name>
<protein>
    <submittedName>
        <fullName evidence="1">Ig-like domain-containing protein</fullName>
    </submittedName>
</protein>
<evidence type="ECO:0000313" key="2">
    <source>
        <dbReference type="Proteomes" id="UP001364695"/>
    </source>
</evidence>
<dbReference type="EMBL" id="JAWDIE010000010">
    <property type="protein sequence ID" value="MEJ7138373.1"/>
    <property type="molecule type" value="Genomic_DNA"/>
</dbReference>
<keyword evidence="2" id="KW-1185">Reference proteome</keyword>
<reference evidence="1" key="1">
    <citation type="submission" date="2023-10" db="EMBL/GenBank/DDBJ databases">
        <title>Amphibacter perezi, gen. nov., sp. nov. a novel taxa of the family Comamonadaceae, class Betaproteobacteria isolated from the skin microbiota of Pelophylax perezi from different populations.</title>
        <authorList>
            <person name="Costa S."/>
            <person name="Proenca D.N."/>
            <person name="Lopes I."/>
            <person name="Morais P.V."/>
        </authorList>
    </citation>
    <scope>NUCLEOTIDE SEQUENCE</scope>
    <source>
        <strain evidence="1">SL12-8</strain>
    </source>
</reference>